<dbReference type="KEGG" id="smo:SELMODRAFT_440127"/>
<dbReference type="SUPFAM" id="SSF46934">
    <property type="entry name" value="UBA-like"/>
    <property type="match status" value="1"/>
</dbReference>
<proteinExistence type="predicted"/>
<evidence type="ECO:0000259" key="2">
    <source>
        <dbReference type="PROSITE" id="PS50030"/>
    </source>
</evidence>
<feature type="region of interest" description="Disordered" evidence="1">
    <location>
        <begin position="426"/>
        <end position="491"/>
    </location>
</feature>
<feature type="region of interest" description="Disordered" evidence="1">
    <location>
        <begin position="1"/>
        <end position="23"/>
    </location>
</feature>
<dbReference type="HOGENOM" id="CLU_539069_0_0_1"/>
<dbReference type="EMBL" id="GL377574">
    <property type="protein sequence ID" value="EFJ31289.1"/>
    <property type="molecule type" value="Genomic_DNA"/>
</dbReference>
<dbReference type="eggNOG" id="ENOG502QQDY">
    <property type="taxonomic scope" value="Eukaryota"/>
</dbReference>
<evidence type="ECO:0000313" key="3">
    <source>
        <dbReference type="EMBL" id="EFJ31289.1"/>
    </source>
</evidence>
<gene>
    <name evidence="3" type="ORF">SELMODRAFT_440127</name>
</gene>
<feature type="compositionally biased region" description="Basic residues" evidence="1">
    <location>
        <begin position="174"/>
        <end position="184"/>
    </location>
</feature>
<feature type="compositionally biased region" description="Low complexity" evidence="1">
    <location>
        <begin position="85"/>
        <end position="97"/>
    </location>
</feature>
<protein>
    <recommendedName>
        <fullName evidence="2">UBA domain-containing protein</fullName>
    </recommendedName>
</protein>
<feature type="domain" description="UBA" evidence="2">
    <location>
        <begin position="188"/>
        <end position="240"/>
    </location>
</feature>
<dbReference type="OrthoDB" id="515654at2759"/>
<feature type="compositionally biased region" description="Basic and acidic residues" evidence="1">
    <location>
        <begin position="65"/>
        <end position="74"/>
    </location>
</feature>
<dbReference type="Gramene" id="EFJ31289">
    <property type="protein sequence ID" value="EFJ31289"/>
    <property type="gene ID" value="SELMODRAFT_440127"/>
</dbReference>
<dbReference type="InterPro" id="IPR009060">
    <property type="entry name" value="UBA-like_sf"/>
</dbReference>
<dbReference type="PROSITE" id="PS50030">
    <property type="entry name" value="UBA"/>
    <property type="match status" value="1"/>
</dbReference>
<accession>D8RA90</accession>
<dbReference type="PANTHER" id="PTHR35294">
    <property type="entry name" value="UBIQUITIN-ASSOCIATED/TRANSLATION ELONGATION FACTOR EF1B PROTEIN"/>
    <property type="match status" value="1"/>
</dbReference>
<feature type="compositionally biased region" description="Basic and acidic residues" evidence="1">
    <location>
        <begin position="163"/>
        <end position="173"/>
    </location>
</feature>
<feature type="compositionally biased region" description="Polar residues" evidence="1">
    <location>
        <begin position="1"/>
        <end position="16"/>
    </location>
</feature>
<dbReference type="Gene3D" id="1.10.8.10">
    <property type="entry name" value="DNA helicase RuvA subunit, C-terminal domain"/>
    <property type="match status" value="1"/>
</dbReference>
<organism evidence="4">
    <name type="scientific">Selaginella moellendorffii</name>
    <name type="common">Spikemoss</name>
    <dbReference type="NCBI Taxonomy" id="88036"/>
    <lineage>
        <taxon>Eukaryota</taxon>
        <taxon>Viridiplantae</taxon>
        <taxon>Streptophyta</taxon>
        <taxon>Embryophyta</taxon>
        <taxon>Tracheophyta</taxon>
        <taxon>Lycopodiopsida</taxon>
        <taxon>Selaginellales</taxon>
        <taxon>Selaginellaceae</taxon>
        <taxon>Selaginella</taxon>
    </lineage>
</organism>
<feature type="region of interest" description="Disordered" evidence="1">
    <location>
        <begin position="65"/>
        <end position="100"/>
    </location>
</feature>
<reference evidence="3 4" key="1">
    <citation type="journal article" date="2011" name="Science">
        <title>The Selaginella genome identifies genetic changes associated with the evolution of vascular plants.</title>
        <authorList>
            <person name="Banks J.A."/>
            <person name="Nishiyama T."/>
            <person name="Hasebe M."/>
            <person name="Bowman J.L."/>
            <person name="Gribskov M."/>
            <person name="dePamphilis C."/>
            <person name="Albert V.A."/>
            <person name="Aono N."/>
            <person name="Aoyama T."/>
            <person name="Ambrose B.A."/>
            <person name="Ashton N.W."/>
            <person name="Axtell M.J."/>
            <person name="Barker E."/>
            <person name="Barker M.S."/>
            <person name="Bennetzen J.L."/>
            <person name="Bonawitz N.D."/>
            <person name="Chapple C."/>
            <person name="Cheng C."/>
            <person name="Correa L.G."/>
            <person name="Dacre M."/>
            <person name="DeBarry J."/>
            <person name="Dreyer I."/>
            <person name="Elias M."/>
            <person name="Engstrom E.M."/>
            <person name="Estelle M."/>
            <person name="Feng L."/>
            <person name="Finet C."/>
            <person name="Floyd S.K."/>
            <person name="Frommer W.B."/>
            <person name="Fujita T."/>
            <person name="Gramzow L."/>
            <person name="Gutensohn M."/>
            <person name="Harholt J."/>
            <person name="Hattori M."/>
            <person name="Heyl A."/>
            <person name="Hirai T."/>
            <person name="Hiwatashi Y."/>
            <person name="Ishikawa M."/>
            <person name="Iwata M."/>
            <person name="Karol K.G."/>
            <person name="Koehler B."/>
            <person name="Kolukisaoglu U."/>
            <person name="Kubo M."/>
            <person name="Kurata T."/>
            <person name="Lalonde S."/>
            <person name="Li K."/>
            <person name="Li Y."/>
            <person name="Litt A."/>
            <person name="Lyons E."/>
            <person name="Manning G."/>
            <person name="Maruyama T."/>
            <person name="Michael T.P."/>
            <person name="Mikami K."/>
            <person name="Miyazaki S."/>
            <person name="Morinaga S."/>
            <person name="Murata T."/>
            <person name="Mueller-Roeber B."/>
            <person name="Nelson D.R."/>
            <person name="Obara M."/>
            <person name="Oguri Y."/>
            <person name="Olmstead R.G."/>
            <person name="Onodera N."/>
            <person name="Petersen B.L."/>
            <person name="Pils B."/>
            <person name="Prigge M."/>
            <person name="Rensing S.A."/>
            <person name="Riano-Pachon D.M."/>
            <person name="Roberts A.W."/>
            <person name="Sato Y."/>
            <person name="Scheller H.V."/>
            <person name="Schulz B."/>
            <person name="Schulz C."/>
            <person name="Shakirov E.V."/>
            <person name="Shibagaki N."/>
            <person name="Shinohara N."/>
            <person name="Shippen D.E."/>
            <person name="Soerensen I."/>
            <person name="Sotooka R."/>
            <person name="Sugimoto N."/>
            <person name="Sugita M."/>
            <person name="Sumikawa N."/>
            <person name="Tanurdzic M."/>
            <person name="Theissen G."/>
            <person name="Ulvskov P."/>
            <person name="Wakazuki S."/>
            <person name="Weng J.K."/>
            <person name="Willats W.W."/>
            <person name="Wipf D."/>
            <person name="Wolf P.G."/>
            <person name="Yang L."/>
            <person name="Zimmer A.D."/>
            <person name="Zhu Q."/>
            <person name="Mitros T."/>
            <person name="Hellsten U."/>
            <person name="Loque D."/>
            <person name="Otillar R."/>
            <person name="Salamov A."/>
            <person name="Schmutz J."/>
            <person name="Shapiro H."/>
            <person name="Lindquist E."/>
            <person name="Lucas S."/>
            <person name="Rokhsar D."/>
            <person name="Grigoriev I.V."/>
        </authorList>
    </citation>
    <scope>NUCLEOTIDE SEQUENCE [LARGE SCALE GENOMIC DNA]</scope>
</reference>
<feature type="compositionally biased region" description="Low complexity" evidence="1">
    <location>
        <begin position="460"/>
        <end position="474"/>
    </location>
</feature>
<evidence type="ECO:0000256" key="1">
    <source>
        <dbReference type="SAM" id="MobiDB-lite"/>
    </source>
</evidence>
<dbReference type="STRING" id="88036.D8RA90"/>
<dbReference type="PANTHER" id="PTHR35294:SF1">
    <property type="entry name" value="OS05G0409000 PROTEIN"/>
    <property type="match status" value="1"/>
</dbReference>
<name>D8RA90_SELML</name>
<feature type="region of interest" description="Disordered" evidence="1">
    <location>
        <begin position="156"/>
        <end position="188"/>
    </location>
</feature>
<dbReference type="InParanoid" id="D8RA90"/>
<dbReference type="CDD" id="cd14270">
    <property type="entry name" value="UBA"/>
    <property type="match status" value="1"/>
</dbReference>
<dbReference type="InterPro" id="IPR015940">
    <property type="entry name" value="UBA"/>
</dbReference>
<dbReference type="SMART" id="SM00165">
    <property type="entry name" value="UBA"/>
    <property type="match status" value="2"/>
</dbReference>
<sequence>MDGNVLSESTVDTTSGSERDGSQLETLVRSQNTHTLLAFFAPSWSFRRGLRVIVRAEEEGLTRYFKKQGEETMPRKAPTAKQQWKSSPSPSSKSSSSLATPAGTFHLLDALEPKLPKHLDDASSIAASEFDSISNNGSCSGESEDQSQLPSKERAFIPGLDASPDKQEKIRLKNEKKHQRQKERKTKELKERCASYLMSRKLDSLAQQLVPMGFSCESATMALILNEGDMEKSITFLLEDGEIPKTLPRNASLKLDISDQLARLADIETRHGYPLAEIERAIVACEGDIDAALKWLRDHSGQPVAAAPQRQDLQASKVAETKLQSAEARVSQLVVPSASPAPAPVPPGLRAVPLPPPPVWQRGASSLHHSLSSVSAAAAARLDPALKFLEQQSRERDIITDWRNSHPSHQQAMLQRFRRLDEPHLIKSPQQQQQQQHHHQLQYHQHGSPTSLHHPHPLQQLAPASLSVAPPAQSIHPPWSAGNSSSPSDSWDIPVARSVDYHTIDWSTGIPPSPFAKPATSFGLSSSLPRSFMVRSEGWNRQQSGYRGSPDDLASQEWTTPFAGKDLVHHQAVPSL</sequence>
<dbReference type="OMA" id="VRSQNTH"/>
<keyword evidence="4" id="KW-1185">Reference proteome</keyword>
<dbReference type="Proteomes" id="UP000001514">
    <property type="component" value="Unassembled WGS sequence"/>
</dbReference>
<evidence type="ECO:0000313" key="4">
    <source>
        <dbReference type="Proteomes" id="UP000001514"/>
    </source>
</evidence>
<dbReference type="AlphaFoldDB" id="D8RA90"/>